<evidence type="ECO:0000256" key="4">
    <source>
        <dbReference type="ARBA" id="ARBA00022695"/>
    </source>
</evidence>
<evidence type="ECO:0000313" key="12">
    <source>
        <dbReference type="Proteomes" id="UP000507470"/>
    </source>
</evidence>
<keyword evidence="12" id="KW-1185">Reference proteome</keyword>
<dbReference type="GO" id="GO:0046872">
    <property type="term" value="F:metal ion binding"/>
    <property type="evidence" value="ECO:0007669"/>
    <property type="project" value="UniProtKB-KW"/>
</dbReference>
<evidence type="ECO:0000256" key="7">
    <source>
        <dbReference type="ARBA" id="ARBA00022840"/>
    </source>
</evidence>
<dbReference type="AlphaFoldDB" id="A0A6J8CI91"/>
<evidence type="ECO:0000256" key="5">
    <source>
        <dbReference type="ARBA" id="ARBA00022723"/>
    </source>
</evidence>
<dbReference type="Gene3D" id="1.10.1410.40">
    <property type="match status" value="1"/>
</dbReference>
<protein>
    <submittedName>
        <fullName evidence="11">Uncharacterized protein</fullName>
    </submittedName>
</protein>
<keyword evidence="3" id="KW-0808">Transferase</keyword>
<dbReference type="Pfam" id="PF03281">
    <property type="entry name" value="Mab-21"/>
    <property type="match status" value="1"/>
</dbReference>
<keyword evidence="4" id="KW-0548">Nucleotidyltransferase</keyword>
<dbReference type="EMBL" id="CACVKT020005320">
    <property type="protein sequence ID" value="CAC5394610.1"/>
    <property type="molecule type" value="Genomic_DNA"/>
</dbReference>
<dbReference type="PANTHER" id="PTHR10656">
    <property type="entry name" value="CELL FATE DETERMINING PROTEIN MAB21-RELATED"/>
    <property type="match status" value="1"/>
</dbReference>
<dbReference type="InterPro" id="IPR024810">
    <property type="entry name" value="MAB21L/cGLR"/>
</dbReference>
<gene>
    <name evidence="11" type="ORF">MCOR_29342</name>
</gene>
<feature type="domain" description="Mab-21-like HhH/H2TH-like" evidence="10">
    <location>
        <begin position="289"/>
        <end position="378"/>
    </location>
</feature>
<dbReference type="PANTHER" id="PTHR10656:SF42">
    <property type="entry name" value="CYCLIC GMP-AMP SYNTHASE-LIKE PROTEIN-RELATED"/>
    <property type="match status" value="1"/>
</dbReference>
<evidence type="ECO:0000256" key="2">
    <source>
        <dbReference type="ARBA" id="ARBA00008307"/>
    </source>
</evidence>
<dbReference type="OrthoDB" id="6054423at2759"/>
<dbReference type="Pfam" id="PF20266">
    <property type="entry name" value="Mab-21_C"/>
    <property type="match status" value="1"/>
</dbReference>
<feature type="domain" description="Mab-21-like nucleotidyltransferase" evidence="9">
    <location>
        <begin position="211"/>
        <end position="279"/>
    </location>
</feature>
<dbReference type="Proteomes" id="UP000507470">
    <property type="component" value="Unassembled WGS sequence"/>
</dbReference>
<dbReference type="GO" id="GO:0016779">
    <property type="term" value="F:nucleotidyltransferase activity"/>
    <property type="evidence" value="ECO:0007669"/>
    <property type="project" value="UniProtKB-KW"/>
</dbReference>
<evidence type="ECO:0000259" key="9">
    <source>
        <dbReference type="Pfam" id="PF03281"/>
    </source>
</evidence>
<keyword evidence="5" id="KW-0479">Metal-binding</keyword>
<keyword evidence="8" id="KW-0460">Magnesium</keyword>
<accession>A0A6J8CI91</accession>
<keyword evidence="7" id="KW-0067">ATP-binding</keyword>
<sequence>MQKTTVYSPKEWDNISKIPLIHMTYVMQLLLPRRHIGRERLQADKEKVLAGCSPEKLGIQHSLKIVPVGSKSEGYGIPDAVRLTGDHHVEFLSDIDVMLVKEEFQAGASEFKEDGTQHSVFIETNQTHPGYGRVRLIAPKVKDSPLIFRDDEANKYYISSYMLMKEQYNQVKDDPDDIFNYLRQGPAISTEDSHQLTLQRAKGGKIYHPYDYVIAIPCEAWPDVAVEWTQRKRHNGWLTPDIIKEIVSCGCHMVPVAHRHSNRPEIEWRLSFAKAEELLARKAVTSGQRQCLIYVKMLRLQLNMKKLSSYCLKNVFLHCCDELPTTAWDNDPAGCVIYMIDILIECIDRRHLPGYFLPKNNLIDQLENQDFDEIKSSLETMRNDPLSPIIDFSDFRVFILSTEDCISYKTSFRDIVQPIMNDILSRSHLQTKQSNLGCFLDVQCIVASVMLNEKRSSFYFHLDFYQIFIQKYFQTPFLDLIIYIGIKLNSAFLTLMFYEKCLKEVTDFPELENLRGDMGCMCFSLARTCDEQWAATMRLGQAERIFEEAVRKSGVYHPSTIDYSNLLCYTEKWNEVINLLEEFIESDEKKRMVMANIYHKVESPTLNEQIKKEVLYSGYFEANSRAFAYYFLIKAYLKLDTTKVKQVLRKFLTYCQSAVSYGNFELLGYSGVDTRNYFLAERAFSKAIVLTRHKSLAEENVASCKSKIWYHRKKNVFKYILIIGNILDNNLHNVCDILFQTIQ</sequence>
<organism evidence="11 12">
    <name type="scientific">Mytilus coruscus</name>
    <name type="common">Sea mussel</name>
    <dbReference type="NCBI Taxonomy" id="42192"/>
    <lineage>
        <taxon>Eukaryota</taxon>
        <taxon>Metazoa</taxon>
        <taxon>Spiralia</taxon>
        <taxon>Lophotrochozoa</taxon>
        <taxon>Mollusca</taxon>
        <taxon>Bivalvia</taxon>
        <taxon>Autobranchia</taxon>
        <taxon>Pteriomorphia</taxon>
        <taxon>Mytilida</taxon>
        <taxon>Mytiloidea</taxon>
        <taxon>Mytilidae</taxon>
        <taxon>Mytilinae</taxon>
        <taxon>Mytilus</taxon>
    </lineage>
</organism>
<dbReference type="InterPro" id="IPR046903">
    <property type="entry name" value="Mab-21-like_nuc_Trfase"/>
</dbReference>
<comment type="similarity">
    <text evidence="2">Belongs to the mab-21 family.</text>
</comment>
<evidence type="ECO:0000256" key="6">
    <source>
        <dbReference type="ARBA" id="ARBA00022741"/>
    </source>
</evidence>
<dbReference type="InterPro" id="IPR046906">
    <property type="entry name" value="Mab-21_HhH/H2TH-like"/>
</dbReference>
<name>A0A6J8CI91_MYTCO</name>
<dbReference type="GO" id="GO:0005524">
    <property type="term" value="F:ATP binding"/>
    <property type="evidence" value="ECO:0007669"/>
    <property type="project" value="UniProtKB-KW"/>
</dbReference>
<keyword evidence="6" id="KW-0547">Nucleotide-binding</keyword>
<evidence type="ECO:0000256" key="8">
    <source>
        <dbReference type="ARBA" id="ARBA00022842"/>
    </source>
</evidence>
<dbReference type="SMART" id="SM01265">
    <property type="entry name" value="Mab-21"/>
    <property type="match status" value="1"/>
</dbReference>
<proteinExistence type="inferred from homology"/>
<reference evidence="11 12" key="1">
    <citation type="submission" date="2020-06" db="EMBL/GenBank/DDBJ databases">
        <authorList>
            <person name="Li R."/>
            <person name="Bekaert M."/>
        </authorList>
    </citation>
    <scope>NUCLEOTIDE SEQUENCE [LARGE SCALE GENOMIC DNA]</scope>
    <source>
        <strain evidence="12">wild</strain>
    </source>
</reference>
<evidence type="ECO:0000256" key="1">
    <source>
        <dbReference type="ARBA" id="ARBA00001946"/>
    </source>
</evidence>
<comment type="cofactor">
    <cofactor evidence="1">
        <name>Mg(2+)</name>
        <dbReference type="ChEBI" id="CHEBI:18420"/>
    </cofactor>
</comment>
<evidence type="ECO:0000259" key="10">
    <source>
        <dbReference type="Pfam" id="PF20266"/>
    </source>
</evidence>
<evidence type="ECO:0000256" key="3">
    <source>
        <dbReference type="ARBA" id="ARBA00022679"/>
    </source>
</evidence>
<evidence type="ECO:0000313" key="11">
    <source>
        <dbReference type="EMBL" id="CAC5394610.1"/>
    </source>
</evidence>